<proteinExistence type="inferred from homology"/>
<dbReference type="CDD" id="cd01347">
    <property type="entry name" value="ligand_gated_channel"/>
    <property type="match status" value="1"/>
</dbReference>
<dbReference type="AlphaFoldDB" id="A0A7W6P0F0"/>
<name>A0A7W6P0F0_9HYPH</name>
<comment type="caution">
    <text evidence="14">The sequence shown here is derived from an EMBL/GenBank/DDBJ whole genome shotgun (WGS) entry which is preliminary data.</text>
</comment>
<dbReference type="InterPro" id="IPR000531">
    <property type="entry name" value="Beta-barrel_TonB"/>
</dbReference>
<evidence type="ECO:0000256" key="2">
    <source>
        <dbReference type="ARBA" id="ARBA00022448"/>
    </source>
</evidence>
<dbReference type="PROSITE" id="PS52016">
    <property type="entry name" value="TONB_DEPENDENT_REC_3"/>
    <property type="match status" value="1"/>
</dbReference>
<keyword evidence="8 10" id="KW-0472">Membrane</keyword>
<dbReference type="RefSeq" id="WP_183791564.1">
    <property type="nucleotide sequence ID" value="NZ_JACIDU010000006.1"/>
</dbReference>
<dbReference type="InterPro" id="IPR039426">
    <property type="entry name" value="TonB-dep_rcpt-like"/>
</dbReference>
<reference evidence="14 15" key="1">
    <citation type="submission" date="2020-08" db="EMBL/GenBank/DDBJ databases">
        <title>Genomic Encyclopedia of Type Strains, Phase IV (KMG-IV): sequencing the most valuable type-strain genomes for metagenomic binning, comparative biology and taxonomic classification.</title>
        <authorList>
            <person name="Goeker M."/>
        </authorList>
    </citation>
    <scope>NUCLEOTIDE SEQUENCE [LARGE SCALE GENOMIC DNA]</scope>
    <source>
        <strain evidence="14 15">DSM 26385</strain>
    </source>
</reference>
<dbReference type="Gene3D" id="2.40.170.20">
    <property type="entry name" value="TonB-dependent receptor, beta-barrel domain"/>
    <property type="match status" value="1"/>
</dbReference>
<dbReference type="InterPro" id="IPR036942">
    <property type="entry name" value="Beta-barrel_TonB_sf"/>
</dbReference>
<evidence type="ECO:0000256" key="8">
    <source>
        <dbReference type="ARBA" id="ARBA00023136"/>
    </source>
</evidence>
<comment type="similarity">
    <text evidence="10 11">Belongs to the TonB-dependent receptor family.</text>
</comment>
<evidence type="ECO:0000313" key="15">
    <source>
        <dbReference type="Proteomes" id="UP000584824"/>
    </source>
</evidence>
<evidence type="ECO:0000256" key="5">
    <source>
        <dbReference type="ARBA" id="ARBA00022729"/>
    </source>
</evidence>
<dbReference type="PANTHER" id="PTHR30069">
    <property type="entry name" value="TONB-DEPENDENT OUTER MEMBRANE RECEPTOR"/>
    <property type="match status" value="1"/>
</dbReference>
<dbReference type="GO" id="GO:0015344">
    <property type="term" value="F:siderophore uptake transmembrane transporter activity"/>
    <property type="evidence" value="ECO:0007669"/>
    <property type="project" value="TreeGrafter"/>
</dbReference>
<organism evidence="14 15">
    <name type="scientific">Allorhizobium borbori</name>
    <dbReference type="NCBI Taxonomy" id="485907"/>
    <lineage>
        <taxon>Bacteria</taxon>
        <taxon>Pseudomonadati</taxon>
        <taxon>Pseudomonadota</taxon>
        <taxon>Alphaproteobacteria</taxon>
        <taxon>Hyphomicrobiales</taxon>
        <taxon>Rhizobiaceae</taxon>
        <taxon>Rhizobium/Agrobacterium group</taxon>
        <taxon>Allorhizobium</taxon>
    </lineage>
</organism>
<dbReference type="Proteomes" id="UP000584824">
    <property type="component" value="Unassembled WGS sequence"/>
</dbReference>
<evidence type="ECO:0000256" key="1">
    <source>
        <dbReference type="ARBA" id="ARBA00004571"/>
    </source>
</evidence>
<dbReference type="Pfam" id="PF00593">
    <property type="entry name" value="TonB_dep_Rec_b-barrel"/>
    <property type="match status" value="1"/>
</dbReference>
<keyword evidence="3 10" id="KW-1134">Transmembrane beta strand</keyword>
<keyword evidence="15" id="KW-1185">Reference proteome</keyword>
<keyword evidence="6" id="KW-0406">Ion transport</keyword>
<gene>
    <name evidence="14" type="ORF">GGQ66_001791</name>
</gene>
<keyword evidence="14" id="KW-0675">Receptor</keyword>
<dbReference type="Pfam" id="PF07715">
    <property type="entry name" value="Plug"/>
    <property type="match status" value="1"/>
</dbReference>
<keyword evidence="7 11" id="KW-0798">TonB box</keyword>
<dbReference type="EMBL" id="JACIDU010000006">
    <property type="protein sequence ID" value="MBB4103234.1"/>
    <property type="molecule type" value="Genomic_DNA"/>
</dbReference>
<evidence type="ECO:0000256" key="4">
    <source>
        <dbReference type="ARBA" id="ARBA00022692"/>
    </source>
</evidence>
<evidence type="ECO:0000256" key="3">
    <source>
        <dbReference type="ARBA" id="ARBA00022452"/>
    </source>
</evidence>
<evidence type="ECO:0000313" key="14">
    <source>
        <dbReference type="EMBL" id="MBB4103234.1"/>
    </source>
</evidence>
<feature type="domain" description="TonB-dependent receptor plug" evidence="13">
    <location>
        <begin position="68"/>
        <end position="176"/>
    </location>
</feature>
<keyword evidence="2 10" id="KW-0813">Transport</keyword>
<comment type="subcellular location">
    <subcellularLocation>
        <location evidence="1 10">Cell outer membrane</location>
        <topology evidence="1 10">Multi-pass membrane protein</topology>
    </subcellularLocation>
</comment>
<evidence type="ECO:0000256" key="10">
    <source>
        <dbReference type="PROSITE-ProRule" id="PRU01360"/>
    </source>
</evidence>
<dbReference type="InterPro" id="IPR037066">
    <property type="entry name" value="Plug_dom_sf"/>
</dbReference>
<dbReference type="Gene3D" id="2.170.130.10">
    <property type="entry name" value="TonB-dependent receptor, plug domain"/>
    <property type="match status" value="1"/>
</dbReference>
<dbReference type="PANTHER" id="PTHR30069:SF53">
    <property type="entry name" value="COLICIN I RECEPTOR-RELATED"/>
    <property type="match status" value="1"/>
</dbReference>
<dbReference type="GO" id="GO:0044718">
    <property type="term" value="P:siderophore transmembrane transport"/>
    <property type="evidence" value="ECO:0007669"/>
    <property type="project" value="TreeGrafter"/>
</dbReference>
<keyword evidence="9 10" id="KW-0998">Cell outer membrane</keyword>
<evidence type="ECO:0000256" key="9">
    <source>
        <dbReference type="ARBA" id="ARBA00023237"/>
    </source>
</evidence>
<keyword evidence="5" id="KW-0732">Signal</keyword>
<evidence type="ECO:0000259" key="12">
    <source>
        <dbReference type="Pfam" id="PF00593"/>
    </source>
</evidence>
<dbReference type="InterPro" id="IPR012910">
    <property type="entry name" value="Plug_dom"/>
</dbReference>
<dbReference type="GO" id="GO:0009279">
    <property type="term" value="C:cell outer membrane"/>
    <property type="evidence" value="ECO:0007669"/>
    <property type="project" value="UniProtKB-SubCell"/>
</dbReference>
<keyword evidence="4 10" id="KW-0812">Transmembrane</keyword>
<sequence length="684" mass="74706">MRNGCGWARAIETKRAGSAGHRRIGKRLLAAVSGMALSLPAIALAQEADDATLLEAIVVTAGGYEQTIKEAPASISVIGQDDLKKKAVADLSEAIRTVPGVNVGFGSNGTRGISMRGLGSSYTLILIDGKRVNAGATTLRKYNGDLNWVPLDAIERIEVVRGPMSTLYGSDAMGGVVNIITKKASNRWTGSLTSEALLPASAATGKTHRLGGYVSGPVLKDLISFSAYGNISRRQADNPAYSNDIEVPRGTQDFDLTGRLTLTPTDDQTIKLELGHAREKYNPFLAPGDVDPETSIERTTASLGHEGQWEIGKSTTNLYFEDATNTTKTTGIDIESRNYALDSKLALDPLDYFFTHHLIVGGEVRLEKLNDPANLGKSNTVTGSTGSPKADFFTGALFAEDKVEFNDRFSMTAGLRYDYHEQFGSHFSPRTYFMYELTDTVALRTGWAQAFKAPNLRQLDPNWVTTSRGRGCGAVGGPCEMVGNPDLKPETSNSFEVGLTYDDSEWKGGLTYFFNDMKNKITSARTASLILPNGTKYVQQINVDRARSQGIEGSLTIPVHADLSWTNSFTYLLESKNLETNMPLSADPELSVHSEVTWRPRENLSFTASYDYYGKQVDYVSTPETLIAQNVDPYSIFSISTKFDMNDNFSFKAGINNLFDAQPATTSNYKEDGRTYFLSMTSTF</sequence>
<protein>
    <submittedName>
        <fullName evidence="14">Outer membrane receptor for ferrienterochelin and colicins</fullName>
    </submittedName>
</protein>
<evidence type="ECO:0000259" key="13">
    <source>
        <dbReference type="Pfam" id="PF07715"/>
    </source>
</evidence>
<accession>A0A7W6P0F0</accession>
<evidence type="ECO:0000256" key="11">
    <source>
        <dbReference type="RuleBase" id="RU003357"/>
    </source>
</evidence>
<evidence type="ECO:0000256" key="7">
    <source>
        <dbReference type="ARBA" id="ARBA00023077"/>
    </source>
</evidence>
<feature type="domain" description="TonB-dependent receptor-like beta-barrel" evidence="12">
    <location>
        <begin position="253"/>
        <end position="658"/>
    </location>
</feature>
<dbReference type="SUPFAM" id="SSF56935">
    <property type="entry name" value="Porins"/>
    <property type="match status" value="1"/>
</dbReference>
<evidence type="ECO:0000256" key="6">
    <source>
        <dbReference type="ARBA" id="ARBA00023065"/>
    </source>
</evidence>